<keyword evidence="3" id="KW-1185">Reference proteome</keyword>
<dbReference type="EMBL" id="RAPQ01000009">
    <property type="protein sequence ID" value="RKE02489.1"/>
    <property type="molecule type" value="Genomic_DNA"/>
</dbReference>
<reference evidence="2 3" key="1">
    <citation type="submission" date="2018-09" db="EMBL/GenBank/DDBJ databases">
        <title>Genomic Encyclopedia of Archaeal and Bacterial Type Strains, Phase II (KMG-II): from individual species to whole genera.</title>
        <authorList>
            <person name="Goeker M."/>
        </authorList>
    </citation>
    <scope>NUCLEOTIDE SEQUENCE [LARGE SCALE GENOMIC DNA]</scope>
    <source>
        <strain evidence="2 3">DSM 21950</strain>
    </source>
</reference>
<comment type="caution">
    <text evidence="2">The sequence shown here is derived from an EMBL/GenBank/DDBJ whole genome shotgun (WGS) entry which is preliminary data.</text>
</comment>
<evidence type="ECO:0000313" key="3">
    <source>
        <dbReference type="Proteomes" id="UP000284531"/>
    </source>
</evidence>
<feature type="chain" id="PRO_5019236505" evidence="1">
    <location>
        <begin position="20"/>
        <end position="337"/>
    </location>
</feature>
<keyword evidence="1" id="KW-0732">Signal</keyword>
<name>A0A419X4E2_9BACT</name>
<accession>A0A419X4E2</accession>
<feature type="signal peptide" evidence="1">
    <location>
        <begin position="1"/>
        <end position="19"/>
    </location>
</feature>
<protein>
    <submittedName>
        <fullName evidence="2">Uncharacterized protein</fullName>
    </submittedName>
</protein>
<evidence type="ECO:0000256" key="1">
    <source>
        <dbReference type="SAM" id="SignalP"/>
    </source>
</evidence>
<dbReference type="OrthoDB" id="796315at2"/>
<dbReference type="Proteomes" id="UP000284531">
    <property type="component" value="Unassembled WGS sequence"/>
</dbReference>
<dbReference type="RefSeq" id="WP_120240349.1">
    <property type="nucleotide sequence ID" value="NZ_RAPQ01000009.1"/>
</dbReference>
<evidence type="ECO:0000313" key="2">
    <source>
        <dbReference type="EMBL" id="RKE02489.1"/>
    </source>
</evidence>
<sequence length="337" mass="38623">MKNLFVILLVLFNASYLKAQRTHKEFKLIDPEQKIEGSLYSKIDWIDSRVDTTNLGFVQLGMFNNKVKVIWEKPFTNQLNDILDSSTVDNSGNGELLLQLRKISFAELTKATSEKGYFYIRAILYAKEGNSYRKLASIDSLSQVKGMDVTKKLLRLGSKTITDFIQDNLKNDKKEEILYSYNDIVELDSYEKKDLKLYCTKEYKDGLYYTYAAFRDQMPDEQPTIKRRKDNSIAWVKIEDEIKGQVKVKSKDVYALVIDGKPLIATRYGYYPLYKSKDYFYFVGDIQSTANAGDVVGASMFFGVLGAIIAAESSRSNYFIVIDHINGGFVLYKELKG</sequence>
<organism evidence="2 3">
    <name type="scientific">Marinifilum flexuosum</name>
    <dbReference type="NCBI Taxonomy" id="1117708"/>
    <lineage>
        <taxon>Bacteria</taxon>
        <taxon>Pseudomonadati</taxon>
        <taxon>Bacteroidota</taxon>
        <taxon>Bacteroidia</taxon>
        <taxon>Marinilabiliales</taxon>
        <taxon>Marinifilaceae</taxon>
    </lineage>
</organism>
<gene>
    <name evidence="2" type="ORF">BXY64_2579</name>
</gene>
<proteinExistence type="predicted"/>
<dbReference type="AlphaFoldDB" id="A0A419X4E2"/>